<evidence type="ECO:0000256" key="4">
    <source>
        <dbReference type="ARBA" id="ARBA00016902"/>
    </source>
</evidence>
<dbReference type="EMBL" id="CP133270">
    <property type="protein sequence ID" value="WVX66987.1"/>
    <property type="molecule type" value="Genomic_DNA"/>
</dbReference>
<accession>A0ABZ2C3G2</accession>
<dbReference type="InterPro" id="IPR046357">
    <property type="entry name" value="PPIase_dom_sf"/>
</dbReference>
<keyword evidence="14" id="KW-1185">Reference proteome</keyword>
<dbReference type="PANTHER" id="PTHR30560:SF3">
    <property type="entry name" value="TRIGGER FACTOR-LIKE PROTEIN TIG, CHLOROPLASTIC"/>
    <property type="match status" value="1"/>
</dbReference>
<keyword evidence="9" id="KW-0132">Cell division</keyword>
<evidence type="ECO:0000256" key="10">
    <source>
        <dbReference type="SAM" id="MobiDB-lite"/>
    </source>
</evidence>
<keyword evidence="5 9" id="KW-0697">Rotamase</keyword>
<dbReference type="InterPro" id="IPR027304">
    <property type="entry name" value="Trigger_fact/SurA_dom_sf"/>
</dbReference>
<name>A0ABZ2C3G2_9PROT</name>
<sequence>MDIKLTLTDGLKREFSIIVPAQEVSGKIDAVLKEIGKKVKIAGFRPGKVPLPILKKNYLGKAFEDTIEHFANDATRKIVDEHKIQPAITPKYDIKSAEPEKDLAFEIKIEILPEIDEAKIEGLKFEKLSPEVEKELIEEAVKKLSEAQPPLKAIEKDRKVKKGDFLIVDIETENLKTHKLEKAERLLVKVDENDMGGFEMKLVGAEKGQTLNIEHNFPADHPIPEFAGKLIPFSITVHEIQEADEKGLNDDWAKNRGFETLDKLKTAIEGRLVEEAAFLAYQRVKRHVLDALAEAHTFDIPPTMVDMEFDVIWHQLMHELNVDCGHHEHANHNHEVEYKTVEEASGLKEEDLKKQYRDIAERRVRLGLLLADIGRKNNVTVPREALSRAVMEKARQYPGQEKQVFDYYTKNERAMASLRAPLFEDKVIEFILSKADVKEIKKPTKEVIELCTKELDNDDSVKKAKPKASEKPKKETKK</sequence>
<evidence type="ECO:0000259" key="12">
    <source>
        <dbReference type="Pfam" id="PF05698"/>
    </source>
</evidence>
<dbReference type="InterPro" id="IPR037041">
    <property type="entry name" value="Trigger_fac_C_sf"/>
</dbReference>
<dbReference type="SUPFAM" id="SSF54534">
    <property type="entry name" value="FKBP-like"/>
    <property type="match status" value="1"/>
</dbReference>
<dbReference type="PANTHER" id="PTHR30560">
    <property type="entry name" value="TRIGGER FACTOR CHAPERONE AND PEPTIDYL-PROLYL CIS/TRANS ISOMERASE"/>
    <property type="match status" value="1"/>
</dbReference>
<dbReference type="NCBIfam" id="TIGR00115">
    <property type="entry name" value="tig"/>
    <property type="match status" value="1"/>
</dbReference>
<dbReference type="Gene3D" id="3.10.50.40">
    <property type="match status" value="1"/>
</dbReference>
<evidence type="ECO:0000256" key="6">
    <source>
        <dbReference type="ARBA" id="ARBA00023186"/>
    </source>
</evidence>
<dbReference type="Gene3D" id="1.10.3120.10">
    <property type="entry name" value="Trigger factor, C-terminal domain"/>
    <property type="match status" value="1"/>
</dbReference>
<dbReference type="InterPro" id="IPR036611">
    <property type="entry name" value="Trigger_fac_ribosome-bd_sf"/>
</dbReference>
<dbReference type="RefSeq" id="WP_331255798.1">
    <property type="nucleotide sequence ID" value="NZ_CP133270.1"/>
</dbReference>
<evidence type="ECO:0000256" key="5">
    <source>
        <dbReference type="ARBA" id="ARBA00023110"/>
    </source>
</evidence>
<evidence type="ECO:0000313" key="13">
    <source>
        <dbReference type="EMBL" id="WVX66987.1"/>
    </source>
</evidence>
<evidence type="ECO:0000256" key="7">
    <source>
        <dbReference type="ARBA" id="ARBA00023235"/>
    </source>
</evidence>
<dbReference type="SUPFAM" id="SSF102735">
    <property type="entry name" value="Trigger factor ribosome-binding domain"/>
    <property type="match status" value="1"/>
</dbReference>
<evidence type="ECO:0000259" key="11">
    <source>
        <dbReference type="Pfam" id="PF05697"/>
    </source>
</evidence>
<keyword evidence="9" id="KW-0131">Cell cycle</keyword>
<dbReference type="HAMAP" id="MF_00303">
    <property type="entry name" value="Trigger_factor_Tig"/>
    <property type="match status" value="1"/>
</dbReference>
<protein>
    <recommendedName>
        <fullName evidence="4 9">Trigger factor</fullName>
        <shortName evidence="9">TF</shortName>
        <ecNumber evidence="3 9">5.2.1.8</ecNumber>
    </recommendedName>
    <alternativeName>
        <fullName evidence="8 9">PPIase</fullName>
    </alternativeName>
</protein>
<gene>
    <name evidence="9" type="primary">tig</name>
    <name evidence="13" type="ORF">Bealeia1_01182</name>
</gene>
<dbReference type="Gene3D" id="3.30.70.1050">
    <property type="entry name" value="Trigger factor ribosome-binding domain"/>
    <property type="match status" value="1"/>
</dbReference>
<proteinExistence type="inferred from homology"/>
<comment type="function">
    <text evidence="9">Involved in protein export. Acts as a chaperone by maintaining the newly synthesized protein in an open conformation. Functions as a peptidyl-prolyl cis-trans isomerase.</text>
</comment>
<dbReference type="Pfam" id="PF05697">
    <property type="entry name" value="Trigger_N"/>
    <property type="match status" value="1"/>
</dbReference>
<dbReference type="SUPFAM" id="SSF109998">
    <property type="entry name" value="Triger factor/SurA peptide-binding domain-like"/>
    <property type="match status" value="1"/>
</dbReference>
<reference evidence="13 14" key="1">
    <citation type="journal article" date="2024" name="Environ. Microbiol.">
        <title>Novel evolutionary insights on the interactions of the Holosporales (Alphaproteobacteria) with eukaryotic hosts from comparative genomics.</title>
        <authorList>
            <person name="Giovannini M."/>
            <person name="Petroni G."/>
            <person name="Castelli M."/>
        </authorList>
    </citation>
    <scope>NUCLEOTIDE SEQUENCE [LARGE SCALE GENOMIC DNA]</scope>
    <source>
        <strain evidence="13 14">US_Bl 15I1</strain>
    </source>
</reference>
<keyword evidence="7 9" id="KW-0413">Isomerase</keyword>
<organism evidence="13 14">
    <name type="scientific">Candidatus Bealeia paramacronuclearis</name>
    <dbReference type="NCBI Taxonomy" id="1921001"/>
    <lineage>
        <taxon>Bacteria</taxon>
        <taxon>Pseudomonadati</taxon>
        <taxon>Pseudomonadota</taxon>
        <taxon>Alphaproteobacteria</taxon>
        <taxon>Holosporales</taxon>
        <taxon>Holosporaceae</taxon>
        <taxon>Candidatus Bealeia</taxon>
    </lineage>
</organism>
<keyword evidence="9" id="KW-0963">Cytoplasm</keyword>
<evidence type="ECO:0000256" key="1">
    <source>
        <dbReference type="ARBA" id="ARBA00000971"/>
    </source>
</evidence>
<evidence type="ECO:0000256" key="3">
    <source>
        <dbReference type="ARBA" id="ARBA00013194"/>
    </source>
</evidence>
<keyword evidence="6 9" id="KW-0143">Chaperone</keyword>
<evidence type="ECO:0000313" key="14">
    <source>
        <dbReference type="Proteomes" id="UP001330434"/>
    </source>
</evidence>
<dbReference type="InterPro" id="IPR008881">
    <property type="entry name" value="Trigger_fac_ribosome-bd_bac"/>
</dbReference>
<comment type="similarity">
    <text evidence="2 9">Belongs to the FKBP-type PPIase family. Tig subfamily.</text>
</comment>
<dbReference type="EC" id="5.2.1.8" evidence="3 9"/>
<comment type="subcellular location">
    <subcellularLocation>
        <location evidence="9">Cytoplasm</location>
    </subcellularLocation>
    <text evidence="9">About half TF is bound to the ribosome near the polypeptide exit tunnel while the other half is free in the cytoplasm.</text>
</comment>
<evidence type="ECO:0000256" key="8">
    <source>
        <dbReference type="ARBA" id="ARBA00029986"/>
    </source>
</evidence>
<dbReference type="InterPro" id="IPR005215">
    <property type="entry name" value="Trig_fac"/>
</dbReference>
<feature type="region of interest" description="Disordered" evidence="10">
    <location>
        <begin position="458"/>
        <end position="478"/>
    </location>
</feature>
<evidence type="ECO:0000256" key="9">
    <source>
        <dbReference type="HAMAP-Rule" id="MF_00303"/>
    </source>
</evidence>
<feature type="domain" description="Trigger factor ribosome-binding bacterial" evidence="11">
    <location>
        <begin position="1"/>
        <end position="144"/>
    </location>
</feature>
<dbReference type="Pfam" id="PF05698">
    <property type="entry name" value="Trigger_C"/>
    <property type="match status" value="1"/>
</dbReference>
<comment type="domain">
    <text evidence="9">Consists of 3 domains; the N-terminus binds the ribosome, the middle domain has PPIase activity, while the C-terminus has intrinsic chaperone activity on its own.</text>
</comment>
<feature type="domain" description="Trigger factor C-terminal" evidence="12">
    <location>
        <begin position="260"/>
        <end position="432"/>
    </location>
</feature>
<dbReference type="Proteomes" id="UP001330434">
    <property type="component" value="Chromosome"/>
</dbReference>
<comment type="catalytic activity">
    <reaction evidence="1 9">
        <text>[protein]-peptidylproline (omega=180) = [protein]-peptidylproline (omega=0)</text>
        <dbReference type="Rhea" id="RHEA:16237"/>
        <dbReference type="Rhea" id="RHEA-COMP:10747"/>
        <dbReference type="Rhea" id="RHEA-COMP:10748"/>
        <dbReference type="ChEBI" id="CHEBI:83833"/>
        <dbReference type="ChEBI" id="CHEBI:83834"/>
        <dbReference type="EC" id="5.2.1.8"/>
    </reaction>
</comment>
<dbReference type="PIRSF" id="PIRSF003095">
    <property type="entry name" value="Trigger_factor"/>
    <property type="match status" value="1"/>
</dbReference>
<evidence type="ECO:0000256" key="2">
    <source>
        <dbReference type="ARBA" id="ARBA00005464"/>
    </source>
</evidence>
<dbReference type="InterPro" id="IPR008880">
    <property type="entry name" value="Trigger_fac_C"/>
</dbReference>